<dbReference type="EMBL" id="JTHP01000003">
    <property type="protein sequence ID" value="KJD47127.1"/>
    <property type="molecule type" value="Genomic_DNA"/>
</dbReference>
<comment type="caution">
    <text evidence="1">The sequence shown here is derived from an EMBL/GenBank/DDBJ whole genome shotgun (WGS) entry which is preliminary data.</text>
</comment>
<dbReference type="Proteomes" id="UP000032534">
    <property type="component" value="Unassembled WGS sequence"/>
</dbReference>
<accession>A0A0D7XAC6</accession>
<gene>
    <name evidence="1" type="ORF">QD47_02945</name>
</gene>
<dbReference type="PATRIC" id="fig|159743.3.peg.633"/>
<dbReference type="RefSeq" id="WP_044644714.1">
    <property type="nucleotide sequence ID" value="NZ_JTHP01000003.1"/>
</dbReference>
<name>A0A0D7XAC6_9BACL</name>
<evidence type="ECO:0000313" key="1">
    <source>
        <dbReference type="EMBL" id="KJD47127.1"/>
    </source>
</evidence>
<dbReference type="AlphaFoldDB" id="A0A0D7XAC6"/>
<organism evidence="1 2">
    <name type="scientific">Paenibacillus terrae</name>
    <dbReference type="NCBI Taxonomy" id="159743"/>
    <lineage>
        <taxon>Bacteria</taxon>
        <taxon>Bacillati</taxon>
        <taxon>Bacillota</taxon>
        <taxon>Bacilli</taxon>
        <taxon>Bacillales</taxon>
        <taxon>Paenibacillaceae</taxon>
        <taxon>Paenibacillus</taxon>
    </lineage>
</organism>
<proteinExistence type="predicted"/>
<sequence length="117" mass="13696">MKSSEFIESYTLHDSLVEDILYDKEEKHLKLTLELCQWKQPNYIETEPEMQLGILKFTEVVFYEIQPDNYSLDSNEILEVELVASDSKEERIKIILNGEEDVVVLIVEAAEVSWNKL</sequence>
<dbReference type="OrthoDB" id="1906821at2"/>
<evidence type="ECO:0000313" key="2">
    <source>
        <dbReference type="Proteomes" id="UP000032534"/>
    </source>
</evidence>
<keyword evidence="2" id="KW-1185">Reference proteome</keyword>
<reference evidence="1 2" key="1">
    <citation type="submission" date="2014-11" db="EMBL/GenBank/DDBJ databases">
        <title>Draft Genome Sequences of Paenibacillus polymyxa NRRL B-30509 and Paenibacillus terrae NRRL B-30644, Strains from a Poultry Environment that Produce Tridecaptin A and Paenicidins.</title>
        <authorList>
            <person name="van Belkum M.J."/>
            <person name="Lohans C.T."/>
            <person name="Vederas J.C."/>
        </authorList>
    </citation>
    <scope>NUCLEOTIDE SEQUENCE [LARGE SCALE GENOMIC DNA]</scope>
    <source>
        <strain evidence="1 2">NRRL B-30644</strain>
    </source>
</reference>
<protein>
    <submittedName>
        <fullName evidence="1">Uncharacterized protein</fullName>
    </submittedName>
</protein>